<feature type="region of interest" description="Disordered" evidence="3">
    <location>
        <begin position="1586"/>
        <end position="1618"/>
    </location>
</feature>
<reference evidence="5" key="1">
    <citation type="submission" date="2020-01" db="EMBL/GenBank/DDBJ databases">
        <title>Development of genomics and gene disruption for Polysphondylium violaceum indicates a role for the polyketide synthase stlB in stalk morphogenesis.</title>
        <authorList>
            <person name="Narita B."/>
            <person name="Kawabe Y."/>
            <person name="Kin K."/>
            <person name="Saito T."/>
            <person name="Gibbs R."/>
            <person name="Kuspa A."/>
            <person name="Muzny D."/>
            <person name="Queller D."/>
            <person name="Richards S."/>
            <person name="Strassman J."/>
            <person name="Sucgang R."/>
            <person name="Worley K."/>
            <person name="Schaap P."/>
        </authorList>
    </citation>
    <scope>NUCLEOTIDE SEQUENCE</scope>
    <source>
        <strain evidence="5">QSvi11</strain>
    </source>
</reference>
<feature type="region of interest" description="Disordered" evidence="3">
    <location>
        <begin position="1"/>
        <end position="22"/>
    </location>
</feature>
<dbReference type="Proteomes" id="UP000695562">
    <property type="component" value="Unassembled WGS sequence"/>
</dbReference>
<feature type="compositionally biased region" description="Polar residues" evidence="3">
    <location>
        <begin position="1"/>
        <end position="16"/>
    </location>
</feature>
<feature type="region of interest" description="Disordered" evidence="3">
    <location>
        <begin position="897"/>
        <end position="934"/>
    </location>
</feature>
<feature type="compositionally biased region" description="Polar residues" evidence="3">
    <location>
        <begin position="296"/>
        <end position="308"/>
    </location>
</feature>
<evidence type="ECO:0000256" key="2">
    <source>
        <dbReference type="PROSITE-ProRule" id="PRU00235"/>
    </source>
</evidence>
<feature type="compositionally biased region" description="Low complexity" evidence="3">
    <location>
        <begin position="910"/>
        <end position="932"/>
    </location>
</feature>
<feature type="repeat" description="RCC1" evidence="2">
    <location>
        <begin position="1423"/>
        <end position="1476"/>
    </location>
</feature>
<dbReference type="PRINTS" id="PR00633">
    <property type="entry name" value="RCCNDNSATION"/>
</dbReference>
<feature type="repeat" description="RCC1" evidence="2">
    <location>
        <begin position="1137"/>
        <end position="1189"/>
    </location>
</feature>
<feature type="repeat" description="RCC1" evidence="2">
    <location>
        <begin position="1248"/>
        <end position="1297"/>
    </location>
</feature>
<keyword evidence="1" id="KW-0677">Repeat</keyword>
<dbReference type="PANTHER" id="PTHR22872">
    <property type="entry name" value="BTK-BINDING PROTEIN-RELATED"/>
    <property type="match status" value="1"/>
</dbReference>
<keyword evidence="6" id="KW-1185">Reference proteome</keyword>
<feature type="compositionally biased region" description="Basic and acidic residues" evidence="3">
    <location>
        <begin position="1024"/>
        <end position="1047"/>
    </location>
</feature>
<comment type="caution">
    <text evidence="5">The sequence shown here is derived from an EMBL/GenBank/DDBJ whole genome shotgun (WGS) entry which is preliminary data.</text>
</comment>
<dbReference type="InterPro" id="IPR051625">
    <property type="entry name" value="Signaling_Regulatory_Domain"/>
</dbReference>
<feature type="repeat" description="RCC1" evidence="2">
    <location>
        <begin position="1081"/>
        <end position="1136"/>
    </location>
</feature>
<feature type="compositionally biased region" description="Low complexity" evidence="3">
    <location>
        <begin position="309"/>
        <end position="319"/>
    </location>
</feature>
<feature type="repeat" description="RCC1" evidence="2">
    <location>
        <begin position="1366"/>
        <end position="1422"/>
    </location>
</feature>
<dbReference type="Pfam" id="PF25390">
    <property type="entry name" value="WD40_RLD"/>
    <property type="match status" value="1"/>
</dbReference>
<name>A0A8J4PND7_9MYCE</name>
<organism evidence="5 6">
    <name type="scientific">Polysphondylium violaceum</name>
    <dbReference type="NCBI Taxonomy" id="133409"/>
    <lineage>
        <taxon>Eukaryota</taxon>
        <taxon>Amoebozoa</taxon>
        <taxon>Evosea</taxon>
        <taxon>Eumycetozoa</taxon>
        <taxon>Dictyostelia</taxon>
        <taxon>Dictyosteliales</taxon>
        <taxon>Dictyosteliaceae</taxon>
        <taxon>Polysphondylium</taxon>
    </lineage>
</organism>
<dbReference type="InterPro" id="IPR058923">
    <property type="entry name" value="RCC1-like_dom"/>
</dbReference>
<dbReference type="Gene3D" id="2.130.10.30">
    <property type="entry name" value="Regulator of chromosome condensation 1/beta-lactamase-inhibitor protein II"/>
    <property type="match status" value="2"/>
</dbReference>
<feature type="region of interest" description="Disordered" evidence="3">
    <location>
        <begin position="105"/>
        <end position="127"/>
    </location>
</feature>
<feature type="compositionally biased region" description="Basic and acidic residues" evidence="3">
    <location>
        <begin position="1605"/>
        <end position="1618"/>
    </location>
</feature>
<feature type="repeat" description="RCC1" evidence="2">
    <location>
        <begin position="1190"/>
        <end position="1247"/>
    </location>
</feature>
<proteinExistence type="predicted"/>
<dbReference type="Pfam" id="PF00415">
    <property type="entry name" value="RCC1"/>
    <property type="match status" value="2"/>
</dbReference>
<gene>
    <name evidence="5" type="ORF">CYY_008433</name>
</gene>
<feature type="region of interest" description="Disordered" evidence="3">
    <location>
        <begin position="520"/>
        <end position="541"/>
    </location>
</feature>
<feature type="region of interest" description="Disordered" evidence="3">
    <location>
        <begin position="993"/>
        <end position="1047"/>
    </location>
</feature>
<feature type="domain" description="RCC1-like" evidence="4">
    <location>
        <begin position="1053"/>
        <end position="1347"/>
    </location>
</feature>
<evidence type="ECO:0000259" key="4">
    <source>
        <dbReference type="Pfam" id="PF25390"/>
    </source>
</evidence>
<feature type="compositionally biased region" description="Polar residues" evidence="3">
    <location>
        <begin position="1586"/>
        <end position="1604"/>
    </location>
</feature>
<feature type="region of interest" description="Disordered" evidence="3">
    <location>
        <begin position="50"/>
        <end position="81"/>
    </location>
</feature>
<evidence type="ECO:0000256" key="1">
    <source>
        <dbReference type="ARBA" id="ARBA00022737"/>
    </source>
</evidence>
<dbReference type="InterPro" id="IPR009091">
    <property type="entry name" value="RCC1/BLIP-II"/>
</dbReference>
<dbReference type="InterPro" id="IPR000408">
    <property type="entry name" value="Reg_chr_condens"/>
</dbReference>
<evidence type="ECO:0000313" key="6">
    <source>
        <dbReference type="Proteomes" id="UP000695562"/>
    </source>
</evidence>
<evidence type="ECO:0000256" key="3">
    <source>
        <dbReference type="SAM" id="MobiDB-lite"/>
    </source>
</evidence>
<dbReference type="EMBL" id="AJWJ01000519">
    <property type="protein sequence ID" value="KAF2070250.1"/>
    <property type="molecule type" value="Genomic_DNA"/>
</dbReference>
<dbReference type="OrthoDB" id="16281at2759"/>
<feature type="region of interest" description="Disordered" evidence="3">
    <location>
        <begin position="296"/>
        <end position="324"/>
    </location>
</feature>
<dbReference type="SUPFAM" id="SSF50985">
    <property type="entry name" value="RCC1/BLIP-II"/>
    <property type="match status" value="1"/>
</dbReference>
<accession>A0A8J4PND7</accession>
<feature type="compositionally biased region" description="Basic and acidic residues" evidence="3">
    <location>
        <begin position="1005"/>
        <end position="1015"/>
    </location>
</feature>
<dbReference type="PROSITE" id="PS50012">
    <property type="entry name" value="RCC1_3"/>
    <property type="match status" value="7"/>
</dbReference>
<evidence type="ECO:0000313" key="5">
    <source>
        <dbReference type="EMBL" id="KAF2070250.1"/>
    </source>
</evidence>
<protein>
    <recommendedName>
        <fullName evidence="4">RCC1-like domain-containing protein</fullName>
    </recommendedName>
</protein>
<sequence length="1843" mass="205589">MNNQRFKNTSSNNILANSNNGIGIKRSISGSTSSDSSIGGGLSSSFSLSSPLAMMQQQQTQQSLSSSLSNNTSNSNSSPQIGSFTQNYELYSLHKMFCINTSTSSTNNRENSIGGSTSSTSSSTIGLLKKSNSSQGKSLLSDHFGSGREDVYFNKYGVLPPNSSLQSLAPTNTSIILLAQGVGSNHSFTAMYCSNDYLIFRFVGPSKVPSYKYVKWEKDSSKRIVSMCFDPTAIFLLCLLGDTSSRIIPIYYDMGNKVVLDHNNSNSSSNSGKSSHHLHSSSQDKLSSLVNSSKLFNSQPSGSPLKGTSSSNNNNLNNSKFKIPPISKKGMTGSSCLWWKTSNNEDYAIITTTSKNIYFVGLGDTHPIHKQKFEYAIEKIEIVNTDSETFLLIATKSNGYFQLIIEQKLDHRYETIIPQIRNAEYHATLAEFPKSLFSSDRYVSDRTIISQKTSSSGVNSSNSTSFNENVVVSFLKSTSKLEIYEPSYLNKYPLFVYQLTPNTTHYYFTKHVTIIAETSNGNNSSNNNNSNNNSSSNLGNESINESRSSILVLSNIVAGTAFNSKFINNQSVMQRFQLSPGEVILGITRSATIPTDNNNGGDKLYSPTLQSQQSQQYTSLPSCFVWTNFAIYDLRQKKSPEEIFFELVSKNLEKSDGEALGKTFRMDLLSLYETAADNAFEQGQYGRALDLYYLSGVKTNKLVYKFLEIGRMDIIMTHLKAILHQPDSFNVLDRKKISDLLFQCYLQKLLSSREEFKFFDAEFSNFLSTNQDYAVIPALKLLSSNGLLDYFLSVAHSRKVMGPALNMLIESDILHLDQQNISFLQNGYTLELKSHANGMIFDCLPPKIQVKLIIEDLQNIPRYMRRLYHILPLLDEKDLLDIAEIFDPDVFIPPVQSNSGSGITPGGPNNGNNSGNNSNNQSPTSTGNNGSNIPMNSSYSNIMILQDPESIFENSLLPGRQSESIFIKPEEYFEFYIMVLLCLIYKKNNRPNEQAGGQEDQQIEQDVKQDVKQEQQIEQQPPQEMEKEKEKEKEQINDSNNKNKIDPDLMKLVMPTLQKNEKRAVKVSCGWDHVAVLTKEGEVFTWGNNTSGQLGHGLEIGRCQLTPKKIDFFNSIKASIVLVECGGEHTIAVDANHQVYSWGSDKYGQLGLGTKSVALTRPKIIENLSGQKIQCIAAGYAHTLVLKKSGDLYSFGYGELGQLGTGQYKSNSVPTRIETSGIIKMLHGGRITQVAAGYGHSVMCSDNGEVFSWGLGKYGQLGHGTMENICRPKLVENLLGVTKISCGHFHTVATTDLKNVYSWGQGDHMKLGHGSDKGEYSPRVVDFFFHKNVSKIVCGLNHTVTLTYPDDLNNNSVENSDEDESSPIYIWGGGEHGKLGLGGDLKSPFFDKPIPTQIPNINSLNIIDIACGSDFTAIVTQNGAVYVWGYGRLGQIGNGKNEDSWIPIRIPLHLDSKSSMLLLQSDNDKNIRFSQEGLEEVLCSHANQYRIQKVISMAKQFENWDIVSTLYGIIDEPISTLESKLLHIQQKNYDTSKHVSTLIQLLYNYFIKDSLLNSSLVEEDKEKKVVVDQQEQQDTNIIYTPPMISTTAGSIDSNSSSPKLKSNEEREKDKKDLEKKERDKSKLVLIHSKLLVLIFNYWKSKELPIQELESYLLNNMNSFSLLLCNILEINSNQEFPLILDFSPSFYLLTLKNYLQYLKTQSEIEKNNQKVSEKILWTNIKENLEKDILQRSKIEIQALIGTSSILGGPSIGGSVNHGSGDIAFTCNHFFSKRQYYGSILPDFQAEIQKLSIPSSSTLKLLLLEYNKKSISQACPLCLCNTLKDLQNDESKKDLLKLFNP</sequence>
<feature type="repeat" description="RCC1" evidence="2">
    <location>
        <begin position="1298"/>
        <end position="1349"/>
    </location>
</feature>
<feature type="compositionally biased region" description="Low complexity" evidence="3">
    <location>
        <begin position="50"/>
        <end position="78"/>
    </location>
</feature>